<dbReference type="AlphaFoldDB" id="A0A1A8XLC8"/>
<accession>A0A1A8XLC8</accession>
<dbReference type="EMBL" id="FLQY01000079">
    <property type="protein sequence ID" value="SBT05974.1"/>
    <property type="molecule type" value="Genomic_DNA"/>
</dbReference>
<protein>
    <recommendedName>
        <fullName evidence="4">Membrane-anchored protein</fullName>
    </recommendedName>
</protein>
<proteinExistence type="predicted"/>
<sequence>MKRTTGIWFGLFFVLVGAGWSIWSNERILADGRVVLLELAPIDPRSLMQGDFMSLNYALGNELRRKLAHEDGYAVVRLDTRGVATLLRVQPEPLQPLPKQSNTEPPTADEIAIRYRIRNHRPMIATNAFFFQEGDAARFADARFGEFRVGSNGEPRLTAMLDGNLKQLGENRY</sequence>
<dbReference type="Pfam" id="PF14345">
    <property type="entry name" value="GDYXXLXY"/>
    <property type="match status" value="1"/>
</dbReference>
<keyword evidence="1" id="KW-1133">Transmembrane helix</keyword>
<organism evidence="2 3">
    <name type="scientific">Candidatus Propionivibrio aalborgensis</name>
    <dbReference type="NCBI Taxonomy" id="1860101"/>
    <lineage>
        <taxon>Bacteria</taxon>
        <taxon>Pseudomonadati</taxon>
        <taxon>Pseudomonadota</taxon>
        <taxon>Betaproteobacteria</taxon>
        <taxon>Rhodocyclales</taxon>
        <taxon>Rhodocyclaceae</taxon>
        <taxon>Propionivibrio</taxon>
    </lineage>
</organism>
<reference evidence="2 3" key="1">
    <citation type="submission" date="2016-06" db="EMBL/GenBank/DDBJ databases">
        <authorList>
            <person name="Kjaerup R.B."/>
            <person name="Dalgaard T.S."/>
            <person name="Juul-Madsen H.R."/>
        </authorList>
    </citation>
    <scope>NUCLEOTIDE SEQUENCE [LARGE SCALE GENOMIC DNA]</scope>
    <source>
        <strain evidence="2">2</strain>
    </source>
</reference>
<dbReference type="Proteomes" id="UP000199600">
    <property type="component" value="Unassembled WGS sequence"/>
</dbReference>
<evidence type="ECO:0000256" key="1">
    <source>
        <dbReference type="SAM" id="Phobius"/>
    </source>
</evidence>
<evidence type="ECO:0008006" key="4">
    <source>
        <dbReference type="Google" id="ProtNLM"/>
    </source>
</evidence>
<keyword evidence="1" id="KW-0472">Membrane</keyword>
<dbReference type="RefSeq" id="WP_186410340.1">
    <property type="nucleotide sequence ID" value="NZ_FLQY01000079.1"/>
</dbReference>
<keyword evidence="3" id="KW-1185">Reference proteome</keyword>
<evidence type="ECO:0000313" key="3">
    <source>
        <dbReference type="Proteomes" id="UP000199600"/>
    </source>
</evidence>
<keyword evidence="1" id="KW-0812">Transmembrane</keyword>
<evidence type="ECO:0000313" key="2">
    <source>
        <dbReference type="EMBL" id="SBT05974.1"/>
    </source>
</evidence>
<feature type="transmembrane region" description="Helical" evidence="1">
    <location>
        <begin position="6"/>
        <end position="23"/>
    </location>
</feature>
<dbReference type="InterPro" id="IPR025833">
    <property type="entry name" value="GDYXXLXY"/>
</dbReference>
<name>A0A1A8XLC8_9RHOO</name>
<gene>
    <name evidence="2" type="ORF">PROAA_170042</name>
</gene>